<dbReference type="Pfam" id="PF01400">
    <property type="entry name" value="Astacin"/>
    <property type="match status" value="1"/>
</dbReference>
<dbReference type="InterPro" id="IPR006026">
    <property type="entry name" value="Peptidase_Metallo"/>
</dbReference>
<keyword evidence="4" id="KW-1185">Reference proteome</keyword>
<dbReference type="InterPro" id="IPR024079">
    <property type="entry name" value="MetalloPept_cat_dom_sf"/>
</dbReference>
<dbReference type="InterPro" id="IPR001506">
    <property type="entry name" value="Peptidase_M12A"/>
</dbReference>
<dbReference type="Gene3D" id="3.40.390.10">
    <property type="entry name" value="Collagenase (Catalytic Domain)"/>
    <property type="match status" value="1"/>
</dbReference>
<comment type="caution">
    <text evidence="3">The sequence shown here is derived from an EMBL/GenBank/DDBJ whole genome shotgun (WGS) entry which is preliminary data.</text>
</comment>
<protein>
    <submittedName>
        <fullName evidence="3">M12 family metallopeptidase</fullName>
    </submittedName>
</protein>
<organism evidence="3 4">
    <name type="scientific">Variovorax ureilyticus</name>
    <dbReference type="NCBI Taxonomy" id="1836198"/>
    <lineage>
        <taxon>Bacteria</taxon>
        <taxon>Pseudomonadati</taxon>
        <taxon>Pseudomonadota</taxon>
        <taxon>Betaproteobacteria</taxon>
        <taxon>Burkholderiales</taxon>
        <taxon>Comamonadaceae</taxon>
        <taxon>Variovorax</taxon>
    </lineage>
</organism>
<accession>A0ABU8V769</accession>
<evidence type="ECO:0000313" key="4">
    <source>
        <dbReference type="Proteomes" id="UP001365846"/>
    </source>
</evidence>
<evidence type="ECO:0000313" key="3">
    <source>
        <dbReference type="EMBL" id="MEJ8809433.1"/>
    </source>
</evidence>
<name>A0ABU8V769_9BURK</name>
<dbReference type="Proteomes" id="UP001365846">
    <property type="component" value="Unassembled WGS sequence"/>
</dbReference>
<feature type="domain" description="Peptidase metallopeptidase" evidence="2">
    <location>
        <begin position="54"/>
        <end position="215"/>
    </location>
</feature>
<sequence length="373" mass="40563">MATASRKSAGTAVARTSPPAEDTGPRRYCAQPIQPLRQFEVGMPAGRTRAILAASKKWVSGTQITYYCFKSGDSVPAAWLGGNADVGVVAEAFDTWAKLGIGIGFRRVSTPEDAMVRIGFNPNDGSWSYVGRDVLNIKSLQERTMNFGWPLTTAYGRDTALHEIGHTIGLEHEHQNPNAGITWNRQAVIDYFKGPPNNWDDAQIEWNILRKIPASEIKGTTWDPDSVMEYQFDAGLIDAPAAYKAGIKPKGGLSAADKSWVLASYPGVKAPDVPALTVGLSQLLKLNAGETRVFDFSPPRTRTYNIGTFGTSDTVLVLFEVTPAGNVQIAGADDSGTDLNAKVSMRLQKGRRYQIGVRLYYADAALETSLMVW</sequence>
<feature type="region of interest" description="Disordered" evidence="1">
    <location>
        <begin position="1"/>
        <end position="27"/>
    </location>
</feature>
<evidence type="ECO:0000256" key="1">
    <source>
        <dbReference type="SAM" id="MobiDB-lite"/>
    </source>
</evidence>
<reference evidence="3 4" key="1">
    <citation type="submission" date="2024-03" db="EMBL/GenBank/DDBJ databases">
        <title>Novel species of the genus Variovorax.</title>
        <authorList>
            <person name="Liu Q."/>
            <person name="Xin Y.-H."/>
        </authorList>
    </citation>
    <scope>NUCLEOTIDE SEQUENCE [LARGE SCALE GENOMIC DNA]</scope>
    <source>
        <strain evidence="3 4">KACC 18899</strain>
    </source>
</reference>
<dbReference type="EMBL" id="JBBKZU010000001">
    <property type="protein sequence ID" value="MEJ8809433.1"/>
    <property type="molecule type" value="Genomic_DNA"/>
</dbReference>
<evidence type="ECO:0000259" key="2">
    <source>
        <dbReference type="SMART" id="SM00235"/>
    </source>
</evidence>
<dbReference type="RefSeq" id="WP_340354784.1">
    <property type="nucleotide sequence ID" value="NZ_JBBKZU010000001.1"/>
</dbReference>
<dbReference type="SUPFAM" id="SSF55486">
    <property type="entry name" value="Metalloproteases ('zincins'), catalytic domain"/>
    <property type="match status" value="1"/>
</dbReference>
<gene>
    <name evidence="3" type="ORF">WKW77_00030</name>
</gene>
<proteinExistence type="predicted"/>
<dbReference type="SMART" id="SM00235">
    <property type="entry name" value="ZnMc"/>
    <property type="match status" value="1"/>
</dbReference>